<reference evidence="2 3" key="1">
    <citation type="submission" date="2011-08" db="EMBL/GenBank/DDBJ databases">
        <authorList>
            <person name="Liu Z.J."/>
            <person name="Shi F.L."/>
            <person name="Lu J.Q."/>
            <person name="Li M."/>
            <person name="Wang Z.L."/>
        </authorList>
    </citation>
    <scope>NUCLEOTIDE SEQUENCE [LARGE SCALE GENOMIC DNA]</scope>
    <source>
        <strain evidence="2 3">USNM 41457</strain>
    </source>
</reference>
<evidence type="ECO:0000313" key="3">
    <source>
        <dbReference type="Proteomes" id="UP000003163"/>
    </source>
</evidence>
<feature type="transmembrane region" description="Helical" evidence="1">
    <location>
        <begin position="76"/>
        <end position="95"/>
    </location>
</feature>
<gene>
    <name evidence="2" type="ORF">EDEG_01416</name>
</gene>
<dbReference type="HOGENOM" id="CLU_1722337_0_0_1"/>
<proteinExistence type="predicted"/>
<name>J9D9X9_EDHAE</name>
<keyword evidence="1" id="KW-0472">Membrane</keyword>
<dbReference type="AlphaFoldDB" id="J9D9X9"/>
<evidence type="ECO:0000313" key="2">
    <source>
        <dbReference type="EMBL" id="EJW04319.1"/>
    </source>
</evidence>
<feature type="transmembrane region" description="Helical" evidence="1">
    <location>
        <begin position="127"/>
        <end position="150"/>
    </location>
</feature>
<dbReference type="Proteomes" id="UP000003163">
    <property type="component" value="Unassembled WGS sequence"/>
</dbReference>
<dbReference type="InParanoid" id="J9D9X9"/>
<keyword evidence="1" id="KW-0812">Transmembrane</keyword>
<keyword evidence="1" id="KW-1133">Transmembrane helix</keyword>
<sequence length="152" mass="17824">MTEENVQELSIFHLPRYNSCEITETSIRNSHTEINNQFSGTLMSKIFTIILLLVWNFSFSVIYYLFLVFYNTGFSFIGNAIILTIFLTDLFLSLIELSELKIYPDGILYNFIKYIEKNTTIVVIRNIMALLLCIFGLSREAFLHIFPYLYKL</sequence>
<accession>J9D9X9</accession>
<protein>
    <submittedName>
        <fullName evidence="2">Uncharacterized protein</fullName>
    </submittedName>
</protein>
<evidence type="ECO:0000256" key="1">
    <source>
        <dbReference type="SAM" id="Phobius"/>
    </source>
</evidence>
<organism evidence="2 3">
    <name type="scientific">Edhazardia aedis (strain USNM 41457)</name>
    <name type="common">Microsporidian parasite</name>
    <dbReference type="NCBI Taxonomy" id="1003232"/>
    <lineage>
        <taxon>Eukaryota</taxon>
        <taxon>Fungi</taxon>
        <taxon>Fungi incertae sedis</taxon>
        <taxon>Microsporidia</taxon>
        <taxon>Edhazardia</taxon>
    </lineage>
</organism>
<feature type="transmembrane region" description="Helical" evidence="1">
    <location>
        <begin position="46"/>
        <end position="70"/>
    </location>
</feature>
<dbReference type="EMBL" id="AFBI03000020">
    <property type="protein sequence ID" value="EJW04319.1"/>
    <property type="molecule type" value="Genomic_DNA"/>
</dbReference>
<comment type="caution">
    <text evidence="2">The sequence shown here is derived from an EMBL/GenBank/DDBJ whole genome shotgun (WGS) entry which is preliminary data.</text>
</comment>
<dbReference type="VEuPathDB" id="MicrosporidiaDB:EDEG_01416"/>
<reference evidence="3" key="2">
    <citation type="submission" date="2015-07" db="EMBL/GenBank/DDBJ databases">
        <title>Contrasting host-pathogen interactions and genome evolution in two generalist and specialist microsporidian pathogens of mosquitoes.</title>
        <authorList>
            <consortium name="The Broad Institute Genomics Platform"/>
            <consortium name="The Broad Institute Genome Sequencing Center for Infectious Disease"/>
            <person name="Cuomo C.A."/>
            <person name="Sanscrainte N.D."/>
            <person name="Goldberg J.M."/>
            <person name="Heiman D."/>
            <person name="Young S."/>
            <person name="Zeng Q."/>
            <person name="Becnel J.J."/>
            <person name="Birren B.W."/>
        </authorList>
    </citation>
    <scope>NUCLEOTIDE SEQUENCE [LARGE SCALE GENOMIC DNA]</scope>
    <source>
        <strain evidence="3">USNM 41457</strain>
    </source>
</reference>
<keyword evidence="3" id="KW-1185">Reference proteome</keyword>